<keyword evidence="3" id="KW-1185">Reference proteome</keyword>
<dbReference type="RefSeq" id="WP_200259367.1">
    <property type="nucleotide sequence ID" value="NZ_NRSH01000087.1"/>
</dbReference>
<gene>
    <name evidence="2" type="ORF">CKO13_08155</name>
</gene>
<dbReference type="Gene3D" id="3.90.550.10">
    <property type="entry name" value="Spore Coat Polysaccharide Biosynthesis Protein SpsA, Chain A"/>
    <property type="match status" value="1"/>
</dbReference>
<dbReference type="SUPFAM" id="SSF53448">
    <property type="entry name" value="Nucleotide-diphospho-sugar transferases"/>
    <property type="match status" value="1"/>
</dbReference>
<sequence length="319" mass="34944">MTTVSERPRFAVVIPFYQDTPGILRRALHSVAAQDVDAEIRVYVVDDASPVAAQEELEGLAMPANVSAVLLRQENGGPGAARNTGLSHAVSADFIAFLDSDDEWYPHHLSAAAAAMAVGADYYTSDLEDLDGERYHRRFFSDLLPLSSVEGLPWAGWLTSPLVQFTIHRPISHLSALVVRRSLLGDARFDPTLRTAGEDAVFTTTLALRGPGVIVSRRVDVRRGRGINIFSVGGWGSAECFQRQKDYLRSRYMIRGLLGRRQSGRIGGIVKEAERGFVASALASYRRGEVGLMGFIAIFLRFPRVLAVAPGVLYKALTR</sequence>
<dbReference type="Proteomes" id="UP000738126">
    <property type="component" value="Unassembled WGS sequence"/>
</dbReference>
<dbReference type="PANTHER" id="PTHR43685">
    <property type="entry name" value="GLYCOSYLTRANSFERASE"/>
    <property type="match status" value="1"/>
</dbReference>
<evidence type="ECO:0000313" key="3">
    <source>
        <dbReference type="Proteomes" id="UP000738126"/>
    </source>
</evidence>
<dbReference type="EMBL" id="NRSH01000087">
    <property type="protein sequence ID" value="MBK1726994.1"/>
    <property type="molecule type" value="Genomic_DNA"/>
</dbReference>
<accession>A0ABS1E6Z2</accession>
<dbReference type="InterPro" id="IPR029044">
    <property type="entry name" value="Nucleotide-diphossugar_trans"/>
</dbReference>
<dbReference type="Pfam" id="PF00535">
    <property type="entry name" value="Glycos_transf_2"/>
    <property type="match status" value="1"/>
</dbReference>
<comment type="caution">
    <text evidence="2">The sequence shown here is derived from an EMBL/GenBank/DDBJ whole genome shotgun (WGS) entry which is preliminary data.</text>
</comment>
<protein>
    <recommendedName>
        <fullName evidence="1">Glycosyltransferase 2-like domain-containing protein</fullName>
    </recommendedName>
</protein>
<dbReference type="InterPro" id="IPR050834">
    <property type="entry name" value="Glycosyltransf_2"/>
</dbReference>
<evidence type="ECO:0000259" key="1">
    <source>
        <dbReference type="Pfam" id="PF00535"/>
    </source>
</evidence>
<organism evidence="2 3">
    <name type="scientific">Halorhodospira neutriphila</name>
    <dbReference type="NCBI Taxonomy" id="168379"/>
    <lineage>
        <taxon>Bacteria</taxon>
        <taxon>Pseudomonadati</taxon>
        <taxon>Pseudomonadota</taxon>
        <taxon>Gammaproteobacteria</taxon>
        <taxon>Chromatiales</taxon>
        <taxon>Ectothiorhodospiraceae</taxon>
        <taxon>Halorhodospira</taxon>
    </lineage>
</organism>
<name>A0ABS1E6Z2_9GAMM</name>
<dbReference type="InterPro" id="IPR001173">
    <property type="entry name" value="Glyco_trans_2-like"/>
</dbReference>
<proteinExistence type="predicted"/>
<evidence type="ECO:0000313" key="2">
    <source>
        <dbReference type="EMBL" id="MBK1726994.1"/>
    </source>
</evidence>
<feature type="domain" description="Glycosyltransferase 2-like" evidence="1">
    <location>
        <begin position="12"/>
        <end position="128"/>
    </location>
</feature>
<dbReference type="CDD" id="cd00761">
    <property type="entry name" value="Glyco_tranf_GTA_type"/>
    <property type="match status" value="1"/>
</dbReference>
<reference evidence="2 3" key="1">
    <citation type="journal article" date="2020" name="Microorganisms">
        <title>Osmotic Adaptation and Compatible Solute Biosynthesis of Phototrophic Bacteria as Revealed from Genome Analyses.</title>
        <authorList>
            <person name="Imhoff J.F."/>
            <person name="Rahn T."/>
            <person name="Kunzel S."/>
            <person name="Keller A."/>
            <person name="Neulinger S.C."/>
        </authorList>
    </citation>
    <scope>NUCLEOTIDE SEQUENCE [LARGE SCALE GENOMIC DNA]</scope>
    <source>
        <strain evidence="2 3">DSM 15116</strain>
    </source>
</reference>
<dbReference type="PANTHER" id="PTHR43685:SF2">
    <property type="entry name" value="GLYCOSYLTRANSFERASE 2-LIKE DOMAIN-CONTAINING PROTEIN"/>
    <property type="match status" value="1"/>
</dbReference>